<comment type="cofactor">
    <cofactor evidence="1">
        <name>Zn(2+)</name>
        <dbReference type="ChEBI" id="CHEBI:29105"/>
    </cofactor>
</comment>
<dbReference type="FunFam" id="3.40.50.720:FF:000003">
    <property type="entry name" value="S-(hydroxymethyl)glutathione dehydrogenase"/>
    <property type="match status" value="1"/>
</dbReference>
<evidence type="ECO:0000313" key="8">
    <source>
        <dbReference type="EMBL" id="KAL1539035.1"/>
    </source>
</evidence>
<dbReference type="CDD" id="cd08263">
    <property type="entry name" value="Zn_ADH10"/>
    <property type="match status" value="1"/>
</dbReference>
<dbReference type="Gene3D" id="3.40.50.720">
    <property type="entry name" value="NAD(P)-binding Rossmann-like Domain"/>
    <property type="match status" value="1"/>
</dbReference>
<accession>A0ABD1G4K0</accession>
<dbReference type="Gene3D" id="3.90.180.10">
    <property type="entry name" value="Medium-chain alcohol dehydrogenases, catalytic domain"/>
    <property type="match status" value="1"/>
</dbReference>
<dbReference type="SMART" id="SM00829">
    <property type="entry name" value="PKS_ER"/>
    <property type="match status" value="1"/>
</dbReference>
<dbReference type="InterPro" id="IPR013154">
    <property type="entry name" value="ADH-like_N"/>
</dbReference>
<evidence type="ECO:0000256" key="6">
    <source>
        <dbReference type="ARBA" id="ARBA00023002"/>
    </source>
</evidence>
<evidence type="ECO:0000256" key="1">
    <source>
        <dbReference type="ARBA" id="ARBA00001947"/>
    </source>
</evidence>
<dbReference type="SUPFAM" id="SSF51735">
    <property type="entry name" value="NAD(P)-binding Rossmann-fold domains"/>
    <property type="match status" value="1"/>
</dbReference>
<dbReference type="PANTHER" id="PTHR43350">
    <property type="entry name" value="NAD-DEPENDENT ALCOHOL DEHYDROGENASE"/>
    <property type="match status" value="1"/>
</dbReference>
<evidence type="ECO:0000313" key="9">
    <source>
        <dbReference type="Proteomes" id="UP001567538"/>
    </source>
</evidence>
<dbReference type="EMBL" id="JBEAFC010000010">
    <property type="protein sequence ID" value="KAL1539035.1"/>
    <property type="molecule type" value="Genomic_DNA"/>
</dbReference>
<keyword evidence="5" id="KW-0862">Zinc</keyword>
<reference evidence="8 9" key="1">
    <citation type="submission" date="2024-06" db="EMBL/GenBank/DDBJ databases">
        <title>A chromosome level genome sequence of Diviner's sage (Salvia divinorum).</title>
        <authorList>
            <person name="Ford S.A."/>
            <person name="Ro D.-K."/>
            <person name="Ness R.W."/>
            <person name="Phillips M.A."/>
        </authorList>
    </citation>
    <scope>NUCLEOTIDE SEQUENCE [LARGE SCALE GENOMIC DNA]</scope>
    <source>
        <strain evidence="8">SAF-2024a</strain>
        <tissue evidence="8">Leaf</tissue>
    </source>
</reference>
<protein>
    <submittedName>
        <fullName evidence="8">All-trans-retinol dehydrogenase [NAD(+)] ADH1B-like</fullName>
    </submittedName>
</protein>
<dbReference type="Pfam" id="PF00107">
    <property type="entry name" value="ADH_zinc_N"/>
    <property type="match status" value="1"/>
</dbReference>
<dbReference type="FunFam" id="3.90.180.10:FF:000051">
    <property type="entry name" value="Alcohol dehydrogenase (Zinc)"/>
    <property type="match status" value="1"/>
</dbReference>
<dbReference type="SUPFAM" id="SSF50129">
    <property type="entry name" value="GroES-like"/>
    <property type="match status" value="1"/>
</dbReference>
<gene>
    <name evidence="8" type="ORF">AAHA92_27709</name>
</gene>
<feature type="domain" description="Enoyl reductase (ER)" evidence="7">
    <location>
        <begin position="60"/>
        <end position="420"/>
    </location>
</feature>
<evidence type="ECO:0000256" key="5">
    <source>
        <dbReference type="ARBA" id="ARBA00022833"/>
    </source>
</evidence>
<organism evidence="8 9">
    <name type="scientific">Salvia divinorum</name>
    <name type="common">Maria pastora</name>
    <name type="synonym">Diviner's sage</name>
    <dbReference type="NCBI Taxonomy" id="28513"/>
    <lineage>
        <taxon>Eukaryota</taxon>
        <taxon>Viridiplantae</taxon>
        <taxon>Streptophyta</taxon>
        <taxon>Embryophyta</taxon>
        <taxon>Tracheophyta</taxon>
        <taxon>Spermatophyta</taxon>
        <taxon>Magnoliopsida</taxon>
        <taxon>eudicotyledons</taxon>
        <taxon>Gunneridae</taxon>
        <taxon>Pentapetalae</taxon>
        <taxon>asterids</taxon>
        <taxon>lamiids</taxon>
        <taxon>Lamiales</taxon>
        <taxon>Lamiaceae</taxon>
        <taxon>Nepetoideae</taxon>
        <taxon>Mentheae</taxon>
        <taxon>Salviinae</taxon>
        <taxon>Salvia</taxon>
        <taxon>Salvia subgen. Calosphace</taxon>
    </lineage>
</organism>
<sequence length="423" mass="45480">MAFCRSSLLLRRALGGSGRRVAACSSYGGRRWYSGEPTAAAGYHVNTVPSYMTGSVFWEKDKPISYEDFEMPRPKANEVLIKTKACGACHSDLHVIRGDLKFPCPCILGHEITGEVVQHGPHTDTNVIQRYPVGSKVIGAFIMPCGNCFYCSRGEDDLCEPFFAYNRAKGTLYDGETRLFLRGSGKPVYMFSMGGLAEYCVMPANGLTPLPDTLPYAESSVLGCAVFTAYGAVAHAAEVKPDNSIAVIGIGGVGSSVLQISKAFGATEIIAVDVQDEKLDTAKTFGATHAINARKEDVATRIRELTDGRGVDIAVDALGGPRTFQQCIQSVRGGGKAVMIGLSPGGGLGEVDIIQLVRRKVKIIGSYGGRAKTDLPRLVELAEQGIFDLESAVTRKYKFEEAAKAFQDLDKKTIIGRGIIELM</sequence>
<comment type="caution">
    <text evidence="8">The sequence shown here is derived from an EMBL/GenBank/DDBJ whole genome shotgun (WGS) entry which is preliminary data.</text>
</comment>
<dbReference type="InterPro" id="IPR011032">
    <property type="entry name" value="GroES-like_sf"/>
</dbReference>
<dbReference type="InterPro" id="IPR020843">
    <property type="entry name" value="ER"/>
</dbReference>
<dbReference type="PANTHER" id="PTHR43350:SF2">
    <property type="entry name" value="GROES-LIKE ZINC-BINDING ALCOHOL DEHYDROGENASE FAMILY PROTEIN"/>
    <property type="match status" value="1"/>
</dbReference>
<proteinExistence type="inferred from homology"/>
<dbReference type="InterPro" id="IPR013149">
    <property type="entry name" value="ADH-like_C"/>
</dbReference>
<keyword evidence="6" id="KW-0560">Oxidoreductase</keyword>
<dbReference type="GO" id="GO:0046872">
    <property type="term" value="F:metal ion binding"/>
    <property type="evidence" value="ECO:0007669"/>
    <property type="project" value="UniProtKB-KW"/>
</dbReference>
<comment type="similarity">
    <text evidence="2">Belongs to the zinc-containing alcohol dehydrogenase family.</text>
</comment>
<evidence type="ECO:0000256" key="3">
    <source>
        <dbReference type="ARBA" id="ARBA00011738"/>
    </source>
</evidence>
<evidence type="ECO:0000259" key="7">
    <source>
        <dbReference type="SMART" id="SM00829"/>
    </source>
</evidence>
<dbReference type="Pfam" id="PF08240">
    <property type="entry name" value="ADH_N"/>
    <property type="match status" value="1"/>
</dbReference>
<name>A0ABD1G4K0_SALDI</name>
<keyword evidence="9" id="KW-1185">Reference proteome</keyword>
<dbReference type="GO" id="GO:0016491">
    <property type="term" value="F:oxidoreductase activity"/>
    <property type="evidence" value="ECO:0007669"/>
    <property type="project" value="UniProtKB-KW"/>
</dbReference>
<comment type="subunit">
    <text evidence="3">Homodimer.</text>
</comment>
<dbReference type="Proteomes" id="UP001567538">
    <property type="component" value="Unassembled WGS sequence"/>
</dbReference>
<keyword evidence="4" id="KW-0479">Metal-binding</keyword>
<dbReference type="InterPro" id="IPR036291">
    <property type="entry name" value="NAD(P)-bd_dom_sf"/>
</dbReference>
<evidence type="ECO:0000256" key="4">
    <source>
        <dbReference type="ARBA" id="ARBA00022723"/>
    </source>
</evidence>
<evidence type="ECO:0000256" key="2">
    <source>
        <dbReference type="ARBA" id="ARBA00008072"/>
    </source>
</evidence>
<dbReference type="AlphaFoldDB" id="A0ABD1G4K0"/>